<dbReference type="WBParaSite" id="TCLT_0001044801-mRNA-1">
    <property type="protein sequence ID" value="TCLT_0001044801-mRNA-1"/>
    <property type="gene ID" value="TCLT_0001044801"/>
</dbReference>
<dbReference type="Gene3D" id="1.10.220.10">
    <property type="entry name" value="Annexin"/>
    <property type="match status" value="1"/>
</dbReference>
<dbReference type="Proteomes" id="UP000276776">
    <property type="component" value="Unassembled WGS sequence"/>
</dbReference>
<dbReference type="GO" id="GO:0001786">
    <property type="term" value="F:phosphatidylserine binding"/>
    <property type="evidence" value="ECO:0007669"/>
    <property type="project" value="TreeGrafter"/>
</dbReference>
<gene>
    <name evidence="1" type="ORF">TCLT_LOCUS10437</name>
</gene>
<evidence type="ECO:0000313" key="1">
    <source>
        <dbReference type="EMBL" id="VDN08129.1"/>
    </source>
</evidence>
<dbReference type="PANTHER" id="PTHR10502:SF243">
    <property type="entry name" value="ANNEXIN"/>
    <property type="match status" value="1"/>
</dbReference>
<dbReference type="EMBL" id="UYYF01005110">
    <property type="protein sequence ID" value="VDN08129.1"/>
    <property type="molecule type" value="Genomic_DNA"/>
</dbReference>
<evidence type="ECO:0000313" key="2">
    <source>
        <dbReference type="Proteomes" id="UP000276776"/>
    </source>
</evidence>
<reference evidence="3" key="1">
    <citation type="submission" date="2017-02" db="UniProtKB">
        <authorList>
            <consortium name="WormBaseParasite"/>
        </authorList>
    </citation>
    <scope>IDENTIFICATION</scope>
</reference>
<dbReference type="GO" id="GO:0005509">
    <property type="term" value="F:calcium ion binding"/>
    <property type="evidence" value="ECO:0007669"/>
    <property type="project" value="InterPro"/>
</dbReference>
<protein>
    <submittedName>
        <fullName evidence="1 3">Uncharacterized protein</fullName>
    </submittedName>
</protein>
<evidence type="ECO:0000313" key="3">
    <source>
        <dbReference type="WBParaSite" id="TCLT_0001044801-mRNA-1"/>
    </source>
</evidence>
<dbReference type="GO" id="GO:0005737">
    <property type="term" value="C:cytoplasm"/>
    <property type="evidence" value="ECO:0007669"/>
    <property type="project" value="TreeGrafter"/>
</dbReference>
<keyword evidence="2" id="KW-1185">Reference proteome</keyword>
<dbReference type="PANTHER" id="PTHR10502">
    <property type="entry name" value="ANNEXIN"/>
    <property type="match status" value="1"/>
</dbReference>
<dbReference type="GO" id="GO:0005544">
    <property type="term" value="F:calcium-dependent phospholipid binding"/>
    <property type="evidence" value="ECO:0007669"/>
    <property type="project" value="InterPro"/>
</dbReference>
<dbReference type="STRING" id="103827.A0A0N5DB86"/>
<dbReference type="OrthoDB" id="37886at2759"/>
<sequence length="118" mass="13553">MQASRGIEELSSNLSLFKKLFISTSWPHIAAIFDKLNTDLNIDGYSVESQIRCNENIPNNIKDLLLTIAKISHSTQRYFAEKLYKALTSSRPDHDTVIRIFVTRSEVIFYLSMINNNI</sequence>
<dbReference type="AlphaFoldDB" id="A0A0N5DB86"/>
<dbReference type="GO" id="GO:0012506">
    <property type="term" value="C:vesicle membrane"/>
    <property type="evidence" value="ECO:0007669"/>
    <property type="project" value="TreeGrafter"/>
</dbReference>
<proteinExistence type="predicted"/>
<dbReference type="InterPro" id="IPR037104">
    <property type="entry name" value="Annexin_sf"/>
</dbReference>
<dbReference type="GO" id="GO:0005886">
    <property type="term" value="C:plasma membrane"/>
    <property type="evidence" value="ECO:0007669"/>
    <property type="project" value="TreeGrafter"/>
</dbReference>
<name>A0A0N5DB86_THECL</name>
<dbReference type="GO" id="GO:0005634">
    <property type="term" value="C:nucleus"/>
    <property type="evidence" value="ECO:0007669"/>
    <property type="project" value="TreeGrafter"/>
</dbReference>
<organism evidence="3">
    <name type="scientific">Thelazia callipaeda</name>
    <name type="common">Oriental eyeworm</name>
    <name type="synonym">Parasitic nematode</name>
    <dbReference type="NCBI Taxonomy" id="103827"/>
    <lineage>
        <taxon>Eukaryota</taxon>
        <taxon>Metazoa</taxon>
        <taxon>Ecdysozoa</taxon>
        <taxon>Nematoda</taxon>
        <taxon>Chromadorea</taxon>
        <taxon>Rhabditida</taxon>
        <taxon>Spirurina</taxon>
        <taxon>Spiruromorpha</taxon>
        <taxon>Thelazioidea</taxon>
        <taxon>Thelaziidae</taxon>
        <taxon>Thelazia</taxon>
    </lineage>
</organism>
<reference evidence="1 2" key="2">
    <citation type="submission" date="2018-11" db="EMBL/GenBank/DDBJ databases">
        <authorList>
            <consortium name="Pathogen Informatics"/>
        </authorList>
    </citation>
    <scope>NUCLEOTIDE SEQUENCE [LARGE SCALE GENOMIC DNA]</scope>
</reference>
<dbReference type="SUPFAM" id="SSF47874">
    <property type="entry name" value="Annexin"/>
    <property type="match status" value="1"/>
</dbReference>
<accession>A0A0N5DB86</accession>